<proteinExistence type="predicted"/>
<gene>
    <name evidence="1" type="ORF">UFOVP331_197</name>
</gene>
<name>A0A6J5LZY8_9CAUD</name>
<reference evidence="1" key="1">
    <citation type="submission" date="2020-04" db="EMBL/GenBank/DDBJ databases">
        <authorList>
            <person name="Chiriac C."/>
            <person name="Salcher M."/>
            <person name="Ghai R."/>
            <person name="Kavagutti S V."/>
        </authorList>
    </citation>
    <scope>NUCLEOTIDE SEQUENCE</scope>
</reference>
<protein>
    <submittedName>
        <fullName evidence="1">Uncharacterized protein</fullName>
    </submittedName>
</protein>
<organism evidence="1">
    <name type="scientific">uncultured Caudovirales phage</name>
    <dbReference type="NCBI Taxonomy" id="2100421"/>
    <lineage>
        <taxon>Viruses</taxon>
        <taxon>Duplodnaviria</taxon>
        <taxon>Heunggongvirae</taxon>
        <taxon>Uroviricota</taxon>
        <taxon>Caudoviricetes</taxon>
        <taxon>Peduoviridae</taxon>
        <taxon>Maltschvirus</taxon>
        <taxon>Maltschvirus maltsch</taxon>
    </lineage>
</organism>
<sequence>MEKEDIKPVVEKKVKNELNTHHAVQHHLNVNHLVKVKNGVKQNNMKQFDITDYLLNQQLKEEYGGPGPMVLPSNHSAGLKVPKGGSCCANCKWWSKEEQICNSQYYQEWAGVNTIPYAADEYCTNWWEPIK</sequence>
<evidence type="ECO:0000313" key="1">
    <source>
        <dbReference type="EMBL" id="CAB4138637.1"/>
    </source>
</evidence>
<accession>A0A6J5LZY8</accession>
<dbReference type="EMBL" id="LR796345">
    <property type="protein sequence ID" value="CAB4138637.1"/>
    <property type="molecule type" value="Genomic_DNA"/>
</dbReference>